<name>A0A198GJR4_9GAMM</name>
<dbReference type="OrthoDB" id="6458823at2"/>
<dbReference type="EMBL" id="LXEN01000018">
    <property type="protein sequence ID" value="OAT37059.1"/>
    <property type="molecule type" value="Genomic_DNA"/>
</dbReference>
<dbReference type="AlphaFoldDB" id="A0A198GJR4"/>
<feature type="signal peptide" evidence="1">
    <location>
        <begin position="1"/>
        <end position="21"/>
    </location>
</feature>
<accession>A0A198GJR4</accession>
<protein>
    <recommendedName>
        <fullName evidence="4">YD repeat-containing protein</fullName>
    </recommendedName>
</protein>
<evidence type="ECO:0000313" key="3">
    <source>
        <dbReference type="Proteomes" id="UP000094023"/>
    </source>
</evidence>
<organism evidence="2 3">
    <name type="scientific">Proteus myxofaciens ATCC 19692</name>
    <dbReference type="NCBI Taxonomy" id="1354337"/>
    <lineage>
        <taxon>Bacteria</taxon>
        <taxon>Pseudomonadati</taxon>
        <taxon>Pseudomonadota</taxon>
        <taxon>Gammaproteobacteria</taxon>
        <taxon>Enterobacterales</taxon>
        <taxon>Morganellaceae</taxon>
        <taxon>Proteus</taxon>
    </lineage>
</organism>
<sequence>MKSPLLVALSLTTFCSFSALASTSECTNAERQKNLANNSIALFDTLNGPVKSVIMSSSLPDDGRFKALKGEMQFGQCGELLKNHTSMQEYFENGLETNLLRTAPDNPYEFKYKYQIKNRYLTHSVYMQDIYNRNNKNQLESKTTRYYSNEGELLDTMETQYHYTNGLITSEITQSITPDSDKIATHYTYTDQGKLLKAVEDDKTLFDYQYDKEGKILKQVQYIKGVYDEDKSYETTCIEWDKYNNCLQETLESTIKIDNETVNYSKATLYYTYEYYQ</sequence>
<comment type="caution">
    <text evidence="2">The sequence shown here is derived from an EMBL/GenBank/DDBJ whole genome shotgun (WGS) entry which is preliminary data.</text>
</comment>
<evidence type="ECO:0000313" key="2">
    <source>
        <dbReference type="EMBL" id="OAT37059.1"/>
    </source>
</evidence>
<gene>
    <name evidence="2" type="ORF">M983_0438</name>
</gene>
<proteinExistence type="predicted"/>
<evidence type="ECO:0008006" key="4">
    <source>
        <dbReference type="Google" id="ProtNLM"/>
    </source>
</evidence>
<keyword evidence="3" id="KW-1185">Reference proteome</keyword>
<reference evidence="2 3" key="1">
    <citation type="submission" date="2016-04" db="EMBL/GenBank/DDBJ databases">
        <title>ATOL: Assembling a taxonomically balanced genome-scale reconstruction of the evolutionary history of the Enterobacteriaceae.</title>
        <authorList>
            <person name="Plunkett G.III."/>
            <person name="Neeno-Eckwall E.C."/>
            <person name="Glasner J.D."/>
            <person name="Perna N.T."/>
        </authorList>
    </citation>
    <scope>NUCLEOTIDE SEQUENCE [LARGE SCALE GENOMIC DNA]</scope>
    <source>
        <strain evidence="2 3">ATCC 19692</strain>
    </source>
</reference>
<feature type="chain" id="PRO_5008279091" description="YD repeat-containing protein" evidence="1">
    <location>
        <begin position="22"/>
        <end position="277"/>
    </location>
</feature>
<dbReference type="Proteomes" id="UP000094023">
    <property type="component" value="Unassembled WGS sequence"/>
</dbReference>
<dbReference type="RefSeq" id="WP_066746359.1">
    <property type="nucleotide sequence ID" value="NZ_LXEN01000018.1"/>
</dbReference>
<evidence type="ECO:0000256" key="1">
    <source>
        <dbReference type="SAM" id="SignalP"/>
    </source>
</evidence>
<keyword evidence="1" id="KW-0732">Signal</keyword>